<evidence type="ECO:0000256" key="1">
    <source>
        <dbReference type="ARBA" id="ARBA00009670"/>
    </source>
</evidence>
<proteinExistence type="inferred from homology"/>
<dbReference type="EMBL" id="QZCH01000030">
    <property type="protein sequence ID" value="RJG40040.1"/>
    <property type="molecule type" value="Genomic_DNA"/>
</dbReference>
<keyword evidence="6" id="KW-0418">Kinase</keyword>
<keyword evidence="2" id="KW-0808">Transferase</keyword>
<dbReference type="InterPro" id="IPR051409">
    <property type="entry name" value="Atypical_kinase_ADCK"/>
</dbReference>
<keyword evidence="7" id="KW-1185">Reference proteome</keyword>
<feature type="domain" description="ABC1 atypical kinase-like" evidence="5">
    <location>
        <begin position="97"/>
        <end position="335"/>
    </location>
</feature>
<dbReference type="AlphaFoldDB" id="A0A418YAQ6"/>
<dbReference type="CDD" id="cd13970">
    <property type="entry name" value="ABC1_ADCK3"/>
    <property type="match status" value="1"/>
</dbReference>
<dbReference type="OrthoDB" id="9795390at2"/>
<evidence type="ECO:0000313" key="6">
    <source>
        <dbReference type="EMBL" id="RJG40040.1"/>
    </source>
</evidence>
<evidence type="ECO:0000256" key="3">
    <source>
        <dbReference type="ARBA" id="ARBA00022741"/>
    </source>
</evidence>
<keyword evidence="4" id="KW-0067">ATP-binding</keyword>
<accession>A0A418YAQ6</accession>
<comment type="caution">
    <text evidence="6">The sequence shown here is derived from an EMBL/GenBank/DDBJ whole genome shotgun (WGS) entry which is preliminary data.</text>
</comment>
<dbReference type="RefSeq" id="WP_119912068.1">
    <property type="nucleotide sequence ID" value="NZ_QZCH01000030.1"/>
</dbReference>
<keyword evidence="3" id="KW-0547">Nucleotide-binding</keyword>
<protein>
    <submittedName>
        <fullName evidence="6">AarF/ABC1/UbiB kinase family protein</fullName>
    </submittedName>
</protein>
<comment type="similarity">
    <text evidence="1">Belongs to the protein kinase superfamily. ADCK protein kinase family.</text>
</comment>
<dbReference type="Proteomes" id="UP000283255">
    <property type="component" value="Unassembled WGS sequence"/>
</dbReference>
<dbReference type="GO" id="GO:0005524">
    <property type="term" value="F:ATP binding"/>
    <property type="evidence" value="ECO:0007669"/>
    <property type="project" value="UniProtKB-KW"/>
</dbReference>
<gene>
    <name evidence="6" type="ORF">D1Z90_17385</name>
</gene>
<dbReference type="InterPro" id="IPR011009">
    <property type="entry name" value="Kinase-like_dom_sf"/>
</dbReference>
<evidence type="ECO:0000313" key="7">
    <source>
        <dbReference type="Proteomes" id="UP000283255"/>
    </source>
</evidence>
<dbReference type="GO" id="GO:0006744">
    <property type="term" value="P:ubiquinone biosynthetic process"/>
    <property type="evidence" value="ECO:0007669"/>
    <property type="project" value="TreeGrafter"/>
</dbReference>
<reference evidence="6 7" key="2">
    <citation type="submission" date="2019-01" db="EMBL/GenBank/DDBJ databases">
        <title>Motilimonas pumilus sp. nov., isolated from the gut of sea cucumber (Apostichopus japonicus).</title>
        <authorList>
            <person name="Wang F.-Q."/>
            <person name="Ren L.-H."/>
            <person name="Lin Y.-W."/>
            <person name="Sun G.-H."/>
            <person name="Du Z.-J."/>
            <person name="Zhao J.-X."/>
            <person name="Liu X.-J."/>
            <person name="Liu L.-J."/>
        </authorList>
    </citation>
    <scope>NUCLEOTIDE SEQUENCE [LARGE SCALE GENOMIC DNA]</scope>
    <source>
        <strain evidence="6 7">PLHSC7-2</strain>
    </source>
</reference>
<dbReference type="PANTHER" id="PTHR43851:SF3">
    <property type="entry name" value="COENZYME Q8"/>
    <property type="match status" value="1"/>
</dbReference>
<reference evidence="6 7" key="1">
    <citation type="submission" date="2018-09" db="EMBL/GenBank/DDBJ databases">
        <authorList>
            <person name="Wang F."/>
        </authorList>
    </citation>
    <scope>NUCLEOTIDE SEQUENCE [LARGE SCALE GENOMIC DNA]</scope>
    <source>
        <strain evidence="6 7">PLHSC7-2</strain>
    </source>
</reference>
<evidence type="ECO:0000259" key="5">
    <source>
        <dbReference type="Pfam" id="PF03109"/>
    </source>
</evidence>
<organism evidence="6 7">
    <name type="scientific">Motilimonas pumila</name>
    <dbReference type="NCBI Taxonomy" id="2303987"/>
    <lineage>
        <taxon>Bacteria</taxon>
        <taxon>Pseudomonadati</taxon>
        <taxon>Pseudomonadota</taxon>
        <taxon>Gammaproteobacteria</taxon>
        <taxon>Alteromonadales</taxon>
        <taxon>Alteromonadales genera incertae sedis</taxon>
        <taxon>Motilimonas</taxon>
    </lineage>
</organism>
<evidence type="ECO:0000256" key="4">
    <source>
        <dbReference type="ARBA" id="ARBA00022840"/>
    </source>
</evidence>
<dbReference type="Pfam" id="PF03109">
    <property type="entry name" value="ABC1"/>
    <property type="match status" value="1"/>
</dbReference>
<evidence type="ECO:0000256" key="2">
    <source>
        <dbReference type="ARBA" id="ARBA00022679"/>
    </source>
</evidence>
<name>A0A418YAQ6_9GAMM</name>
<dbReference type="SUPFAM" id="SSF56112">
    <property type="entry name" value="Protein kinase-like (PK-like)"/>
    <property type="match status" value="1"/>
</dbReference>
<dbReference type="PANTHER" id="PTHR43851">
    <property type="match status" value="1"/>
</dbReference>
<dbReference type="InterPro" id="IPR034646">
    <property type="entry name" value="ADCK3_dom"/>
</dbReference>
<dbReference type="GO" id="GO:0016301">
    <property type="term" value="F:kinase activity"/>
    <property type="evidence" value="ECO:0007669"/>
    <property type="project" value="UniProtKB-KW"/>
</dbReference>
<dbReference type="InterPro" id="IPR004147">
    <property type="entry name" value="ABC1_dom"/>
</dbReference>
<sequence length="437" mass="48612">MTDKKGTKVPTSRFARLSKLGSLAAKVAGNVMLEGAKQVSKGQSPKLDQLVLQPRNIEQLADKLSHLRGAAMKLGQLLSMDGGDLLPEDLSQLLAKLRADAQPMLHKQLVQLLEQEWGTQWVDNFSHFELRPFASASIGQVHLAYDEQVKKLAVKVQYPGVKASIGSDVDNLVTLLRISGLLPQQLDLTPLFEEAKQQLIAEADYEQEAEYVAAYRAKLTTDKFTLPKVNTEISNGNILVMSYVEGVDIDQTVDLSQACRDNIATSLIDLFFKELFDFCLMQTDPNFANYRYQQDSQKIGLLDFGATRKIPVHISEGYKALIAAGADNDETAMYQGAKKIGFFNQDIDPEYLSKVLKLFALACEPIRASSEYDFGQSDLAQKIKHTGMSINKDKSEWHTPPVDALFIHRKLAGLYLLATKLKAKVNVNQLFAPYRGL</sequence>